<accession>A0A0P1FQV6</accession>
<dbReference type="Proteomes" id="UP000051086">
    <property type="component" value="Unassembled WGS sequence"/>
</dbReference>
<sequence>MVFLGRFFGSTKRMAAVATTLGSLAFAAPAQADLSLTFFPDDIGPGGQSTATFTLNNTTGGPLSELAFSLNLGANVTVAGAPAIDSSCMAP</sequence>
<name>A0A0P1FQV6_9RHOB</name>
<evidence type="ECO:0000259" key="2">
    <source>
        <dbReference type="Pfam" id="PF25564"/>
    </source>
</evidence>
<gene>
    <name evidence="3" type="ORF">TL5118_01484</name>
    <name evidence="4" type="ORF">TL5120_00466</name>
</gene>
<dbReference type="Proteomes" id="UP000051887">
    <property type="component" value="Unassembled WGS sequence"/>
</dbReference>
<feature type="chain" id="PRO_5009792486" description="DUF7933 domain-containing protein" evidence="1">
    <location>
        <begin position="33"/>
        <end position="91"/>
    </location>
</feature>
<dbReference type="Pfam" id="PF25564">
    <property type="entry name" value="DUF7933"/>
    <property type="match status" value="1"/>
</dbReference>
<reference evidence="3 5" key="1">
    <citation type="submission" date="2015-09" db="EMBL/GenBank/DDBJ databases">
        <authorList>
            <person name="Rodrigo-Torres L."/>
            <person name="Arahal D.R."/>
        </authorList>
    </citation>
    <scope>NUCLEOTIDE SEQUENCE [LARGE SCALE GENOMIC DNA]</scope>
    <source>
        <strain evidence="3 5">CECT 5118</strain>
    </source>
</reference>
<dbReference type="InterPro" id="IPR057693">
    <property type="entry name" value="DUF7933"/>
</dbReference>
<reference evidence="4 6" key="2">
    <citation type="submission" date="2015-09" db="EMBL/GenBank/DDBJ databases">
        <authorList>
            <consortium name="Swine Surveillance"/>
        </authorList>
    </citation>
    <scope>NUCLEOTIDE SEQUENCE [LARGE SCALE GENOMIC DNA]</scope>
    <source>
        <strain evidence="4 6">5120</strain>
    </source>
</reference>
<dbReference type="EMBL" id="CYSC01000007">
    <property type="protein sequence ID" value="CUH70686.1"/>
    <property type="molecule type" value="Genomic_DNA"/>
</dbReference>
<feature type="domain" description="DUF7933" evidence="2">
    <location>
        <begin position="35"/>
        <end position="89"/>
    </location>
</feature>
<protein>
    <recommendedName>
        <fullName evidence="2">DUF7933 domain-containing protein</fullName>
    </recommendedName>
</protein>
<evidence type="ECO:0000256" key="1">
    <source>
        <dbReference type="SAM" id="SignalP"/>
    </source>
</evidence>
<evidence type="ECO:0000313" key="6">
    <source>
        <dbReference type="Proteomes" id="UP000051887"/>
    </source>
</evidence>
<dbReference type="AlphaFoldDB" id="A0A0P1FQV6"/>
<evidence type="ECO:0000313" key="3">
    <source>
        <dbReference type="EMBL" id="CUH65814.1"/>
    </source>
</evidence>
<dbReference type="EMBL" id="CYSB01000025">
    <property type="protein sequence ID" value="CUH65814.1"/>
    <property type="molecule type" value="Genomic_DNA"/>
</dbReference>
<feature type="signal peptide" evidence="1">
    <location>
        <begin position="1"/>
        <end position="32"/>
    </location>
</feature>
<keyword evidence="5" id="KW-1185">Reference proteome</keyword>
<evidence type="ECO:0000313" key="5">
    <source>
        <dbReference type="Proteomes" id="UP000051086"/>
    </source>
</evidence>
<proteinExistence type="predicted"/>
<organism evidence="4 6">
    <name type="scientific">Thalassovita autumnalis</name>
    <dbReference type="NCBI Taxonomy" id="2072972"/>
    <lineage>
        <taxon>Bacteria</taxon>
        <taxon>Pseudomonadati</taxon>
        <taxon>Pseudomonadota</taxon>
        <taxon>Alphaproteobacteria</taxon>
        <taxon>Rhodobacterales</taxon>
        <taxon>Roseobacteraceae</taxon>
        <taxon>Thalassovita</taxon>
    </lineage>
</organism>
<evidence type="ECO:0000313" key="4">
    <source>
        <dbReference type="EMBL" id="CUH70686.1"/>
    </source>
</evidence>
<keyword evidence="1" id="KW-0732">Signal</keyword>